<organism evidence="1 2">
    <name type="scientific">Flavobacterium xinjiangense</name>
    <dbReference type="NCBI Taxonomy" id="178356"/>
    <lineage>
        <taxon>Bacteria</taxon>
        <taxon>Pseudomonadati</taxon>
        <taxon>Bacteroidota</taxon>
        <taxon>Flavobacteriia</taxon>
        <taxon>Flavobacteriales</taxon>
        <taxon>Flavobacteriaceae</taxon>
        <taxon>Flavobacterium</taxon>
    </lineage>
</organism>
<accession>A0A1M7MWY1</accession>
<dbReference type="Proteomes" id="UP000184092">
    <property type="component" value="Unassembled WGS sequence"/>
</dbReference>
<dbReference type="AlphaFoldDB" id="A0A1M7MWY1"/>
<dbReference type="EMBL" id="FRCL01000009">
    <property type="protein sequence ID" value="SHM95137.1"/>
    <property type="molecule type" value="Genomic_DNA"/>
</dbReference>
<dbReference type="STRING" id="178356.SAMN05216269_10976"/>
<gene>
    <name evidence="1" type="ORF">SAMN05216269_10976</name>
</gene>
<keyword evidence="2" id="KW-1185">Reference proteome</keyword>
<sequence length="291" mass="33590">MELIKNKIKAILNFYGIYKTKEIWPKISEKEKLFLTQNIKIRSSIETLIDIQNSISNKKIGAYMRFGDGDIFLMLGKDDILHQSHKKMAKEMRQAIKYKSYNIHKAFPLNSELFGYEEGMTSNMHLVSDVDALKYLAVTESFIDFKNIYTPVALHYLATFNQEACIEFLRFLKNTNPIFVGNKSLKPEVLRKLFSEKHIKTPEANSYNEIDRIEKELVAELDKNKNVFQVVVVAMGCPGRILQKRILKKGFNVYLFDFGSLLDAFNDDNTRLWIDLAGGAVKLKSILNKLD</sequence>
<evidence type="ECO:0000313" key="1">
    <source>
        <dbReference type="EMBL" id="SHM95137.1"/>
    </source>
</evidence>
<reference evidence="2" key="1">
    <citation type="submission" date="2016-11" db="EMBL/GenBank/DDBJ databases">
        <authorList>
            <person name="Varghese N."/>
            <person name="Submissions S."/>
        </authorList>
    </citation>
    <scope>NUCLEOTIDE SEQUENCE [LARGE SCALE GENOMIC DNA]</scope>
    <source>
        <strain evidence="2">CGMCC 1.2749</strain>
    </source>
</reference>
<dbReference type="OrthoDB" id="1332028at2"/>
<evidence type="ECO:0000313" key="2">
    <source>
        <dbReference type="Proteomes" id="UP000184092"/>
    </source>
</evidence>
<dbReference type="RefSeq" id="WP_139259853.1">
    <property type="nucleotide sequence ID" value="NZ_FRCL01000009.1"/>
</dbReference>
<proteinExistence type="predicted"/>
<protein>
    <submittedName>
        <fullName evidence="1">Uncharacterized protein</fullName>
    </submittedName>
</protein>
<name>A0A1M7MWY1_9FLAO</name>